<reference evidence="3" key="1">
    <citation type="submission" date="2024-07" db="EMBL/GenBank/DDBJ databases">
        <title>Two chromosome-level genome assemblies of Korean endemic species Abeliophyllum distichum and Forsythia ovata (Oleaceae).</title>
        <authorList>
            <person name="Jang H."/>
        </authorList>
    </citation>
    <scope>NUCLEOTIDE SEQUENCE [LARGE SCALE GENOMIC DNA]</scope>
</reference>
<dbReference type="InterPro" id="IPR006553">
    <property type="entry name" value="Leu-rich_rpt_Cys-con_subtyp"/>
</dbReference>
<comment type="caution">
    <text evidence="2">The sequence shown here is derived from an EMBL/GenBank/DDBJ whole genome shotgun (WGS) entry which is preliminary data.</text>
</comment>
<feature type="region of interest" description="Disordered" evidence="1">
    <location>
        <begin position="145"/>
        <end position="179"/>
    </location>
</feature>
<dbReference type="AlphaFoldDB" id="A0ABD1W640"/>
<dbReference type="EMBL" id="JBFOLJ010000004">
    <property type="protein sequence ID" value="KAL2545131.1"/>
    <property type="molecule type" value="Genomic_DNA"/>
</dbReference>
<keyword evidence="3" id="KW-1185">Reference proteome</keyword>
<organism evidence="2 3">
    <name type="scientific">Forsythia ovata</name>
    <dbReference type="NCBI Taxonomy" id="205694"/>
    <lineage>
        <taxon>Eukaryota</taxon>
        <taxon>Viridiplantae</taxon>
        <taxon>Streptophyta</taxon>
        <taxon>Embryophyta</taxon>
        <taxon>Tracheophyta</taxon>
        <taxon>Spermatophyta</taxon>
        <taxon>Magnoliopsida</taxon>
        <taxon>eudicotyledons</taxon>
        <taxon>Gunneridae</taxon>
        <taxon>Pentapetalae</taxon>
        <taxon>asterids</taxon>
        <taxon>lamiids</taxon>
        <taxon>Lamiales</taxon>
        <taxon>Oleaceae</taxon>
        <taxon>Forsythieae</taxon>
        <taxon>Forsythia</taxon>
    </lineage>
</organism>
<dbReference type="PANTHER" id="PTHR13318">
    <property type="entry name" value="PARTNER OF PAIRED, ISOFORM B-RELATED"/>
    <property type="match status" value="1"/>
</dbReference>
<proteinExistence type="predicted"/>
<dbReference type="SUPFAM" id="SSF52047">
    <property type="entry name" value="RNI-like"/>
    <property type="match status" value="1"/>
</dbReference>
<gene>
    <name evidence="2" type="ORF">Fot_14364</name>
</gene>
<evidence type="ECO:0000313" key="3">
    <source>
        <dbReference type="Proteomes" id="UP001604277"/>
    </source>
</evidence>
<dbReference type="Proteomes" id="UP001604277">
    <property type="component" value="Unassembled WGS sequence"/>
</dbReference>
<sequence>MKREGENFAGLGLKRSRFFNGIDENCGEDKCYIENEMTGIVEMDKNEFLIDKVSCGFELNASLDSVNEANKPDLDINSGLVSGNQTRENLQNFDLNVPAFEMEDSGIVQGFQESHVINEKRVEVIDLTLDDSDSDAQIIAYNEGDRGKGKQREVGMSGDISDEGNLASGCKSRDSREEKGKGKVVDSWFSIDNAIDLDSRPVNQDSSEVVEPRVDILRLGSGKMELGMWQPVVLDARSERAGQESRQREDTVAYGNMELGTLQPVVLDARPERTGQAPRERKDAVAYSEVLRATVPEFARIHYLGEENGNKSSGLEQKSPTLEADENLGNSPCPFTDEVEMVRAQNKRQGAQQLIKWKPLEENCDHRAPLVPSLMDLSLQALAENAEGIVSLELVPDMLNIRLTNLLCDMRKMDAHMLNLLVKGCPTVIRVKNCSWLTENQFRQMFWNCETKSLRVLQLDLCGQCMLDNAFTDALARPINSLLNLAIVSLRGACHLSDSGLKALVMSAPALLSINLGQCTLLTCAAISFIANSLRLILRELYIDDCPKLDAMHILPALKKFEHLEVLSVAGISTVSDQFIGEVILVCGQGIKELDLANCLKLTDHSLKIIGSTCTDLCSLNISNLHNLTDLGIEYLGNGCRSIQKLKLCHNGFSDEAMAAFLETSGGSLMELLVNNVRKVGPNTAFSLAKCSRQLLTLDISWCRQITNEALRLIVDGCSSLKLVKIFGCTQISDEFLNGHSNPLVRIIGFNLTPILGSLILGSLSVNEAKDVFLRYSPLPVSSEY</sequence>
<dbReference type="SMART" id="SM00367">
    <property type="entry name" value="LRR_CC"/>
    <property type="match status" value="6"/>
</dbReference>
<dbReference type="Gene3D" id="3.80.10.10">
    <property type="entry name" value="Ribonuclease Inhibitor"/>
    <property type="match status" value="3"/>
</dbReference>
<accession>A0ABD1W640</accession>
<evidence type="ECO:0000313" key="2">
    <source>
        <dbReference type="EMBL" id="KAL2545131.1"/>
    </source>
</evidence>
<dbReference type="PANTHER" id="PTHR13318:SF101">
    <property type="entry name" value="F-BOX_LRR PROTEIN"/>
    <property type="match status" value="1"/>
</dbReference>
<name>A0ABD1W640_9LAMI</name>
<protein>
    <submittedName>
        <fullName evidence="2">Uncharacterized protein</fullName>
    </submittedName>
</protein>
<dbReference type="InterPro" id="IPR032675">
    <property type="entry name" value="LRR_dom_sf"/>
</dbReference>
<evidence type="ECO:0000256" key="1">
    <source>
        <dbReference type="SAM" id="MobiDB-lite"/>
    </source>
</evidence>